<dbReference type="InterPro" id="IPR051156">
    <property type="entry name" value="Mito/Outer_Membr_Metalloprot"/>
</dbReference>
<dbReference type="InterPro" id="IPR001915">
    <property type="entry name" value="Peptidase_M48"/>
</dbReference>
<name>A0A934WL99_9BURK</name>
<sequence>MNTEHGSARRAFLRSACRHCLGMGALAGLPAIAQDLSSIKVPPRFTRPAADTDEGGLWGIMDREESRLKRSPLTIHDKKLEAYLTGLVCRLGEDHCPDIRVHPVRTPHFNAMMAPNGMMVVWSGLLLRVENEAQLAAILGHEMGHYLERHTVEQMRAQEQTAVLSTMVGMVGGVGTFLGQIGLAANLFAYSREHESRADRMGMRLMRLAGYDGRQAAVVWDNLLAEMKVTEGKDAGKTGDIFDTHPVTAGRRDALKALAGDAGGFVGEQRYRDAIAPLRFGWILDEVKRGQYEESLVLFDRMLRKDPEDAQVLFARGEVYRLRGEGADGDKALVDLDDASRMAQAPAETFRSLGMLQRQRGNAPAAAQAFQTYLAQAPQAPDAALVRSYLADLQP</sequence>
<dbReference type="Pfam" id="PF01435">
    <property type="entry name" value="Peptidase_M48"/>
    <property type="match status" value="1"/>
</dbReference>
<reference evidence="8" key="1">
    <citation type="journal article" date="2012" name="J. Microbiol. Biotechnol.">
        <title>Ramlibacter ginsenosidimutans sp. nov., with ginsenoside-converting activity.</title>
        <authorList>
            <person name="Wang L."/>
            <person name="An D.S."/>
            <person name="Kim S.G."/>
            <person name="Jin F.X."/>
            <person name="Kim S.C."/>
            <person name="Lee S.T."/>
            <person name="Im W.T."/>
        </authorList>
    </citation>
    <scope>NUCLEOTIDE SEQUENCE</scope>
    <source>
        <strain evidence="8">KACC 17527</strain>
    </source>
</reference>
<reference evidence="8" key="2">
    <citation type="submission" date="2021-01" db="EMBL/GenBank/DDBJ databases">
        <authorList>
            <person name="Kang M."/>
        </authorList>
    </citation>
    <scope>NUCLEOTIDE SEQUENCE</scope>
    <source>
        <strain evidence="8">KACC 17527</strain>
    </source>
</reference>
<dbReference type="GO" id="GO:0004222">
    <property type="term" value="F:metalloendopeptidase activity"/>
    <property type="evidence" value="ECO:0007669"/>
    <property type="project" value="InterPro"/>
</dbReference>
<dbReference type="EMBL" id="JAEPWM010000003">
    <property type="protein sequence ID" value="MBK6006544.1"/>
    <property type="molecule type" value="Genomic_DNA"/>
</dbReference>
<evidence type="ECO:0000313" key="9">
    <source>
        <dbReference type="Proteomes" id="UP000630528"/>
    </source>
</evidence>
<evidence type="ECO:0000259" key="7">
    <source>
        <dbReference type="Pfam" id="PF01435"/>
    </source>
</evidence>
<keyword evidence="4 6" id="KW-0862">Zinc</keyword>
<evidence type="ECO:0000256" key="3">
    <source>
        <dbReference type="ARBA" id="ARBA00022801"/>
    </source>
</evidence>
<dbReference type="PANTHER" id="PTHR22726:SF1">
    <property type="entry name" value="METALLOENDOPEPTIDASE OMA1, MITOCHONDRIAL"/>
    <property type="match status" value="1"/>
</dbReference>
<keyword evidence="3 6" id="KW-0378">Hydrolase</keyword>
<dbReference type="InterPro" id="IPR011990">
    <property type="entry name" value="TPR-like_helical_dom_sf"/>
</dbReference>
<evidence type="ECO:0000256" key="6">
    <source>
        <dbReference type="RuleBase" id="RU003983"/>
    </source>
</evidence>
<keyword evidence="9" id="KW-1185">Reference proteome</keyword>
<evidence type="ECO:0000256" key="4">
    <source>
        <dbReference type="ARBA" id="ARBA00022833"/>
    </source>
</evidence>
<dbReference type="Gene3D" id="3.30.2010.10">
    <property type="entry name" value="Metalloproteases ('zincins'), catalytic domain"/>
    <property type="match status" value="1"/>
</dbReference>
<dbReference type="Gene3D" id="1.25.40.10">
    <property type="entry name" value="Tetratricopeptide repeat domain"/>
    <property type="match status" value="1"/>
</dbReference>
<dbReference type="AlphaFoldDB" id="A0A934WL99"/>
<dbReference type="PANTHER" id="PTHR22726">
    <property type="entry name" value="METALLOENDOPEPTIDASE OMA1"/>
    <property type="match status" value="1"/>
</dbReference>
<protein>
    <submittedName>
        <fullName evidence="8">M48 family metalloprotease</fullName>
    </submittedName>
</protein>
<feature type="domain" description="Peptidase M48" evidence="7">
    <location>
        <begin position="85"/>
        <end position="257"/>
    </location>
</feature>
<dbReference type="GO" id="GO:0051603">
    <property type="term" value="P:proteolysis involved in protein catabolic process"/>
    <property type="evidence" value="ECO:0007669"/>
    <property type="project" value="TreeGrafter"/>
</dbReference>
<dbReference type="GO" id="GO:0046872">
    <property type="term" value="F:metal ion binding"/>
    <property type="evidence" value="ECO:0007669"/>
    <property type="project" value="UniProtKB-KW"/>
</dbReference>
<dbReference type="GO" id="GO:0016020">
    <property type="term" value="C:membrane"/>
    <property type="evidence" value="ECO:0007669"/>
    <property type="project" value="TreeGrafter"/>
</dbReference>
<evidence type="ECO:0000256" key="5">
    <source>
        <dbReference type="ARBA" id="ARBA00023049"/>
    </source>
</evidence>
<accession>A0A934WL99</accession>
<evidence type="ECO:0000256" key="1">
    <source>
        <dbReference type="ARBA" id="ARBA00022670"/>
    </source>
</evidence>
<gene>
    <name evidence="8" type="ORF">JJB11_10615</name>
</gene>
<proteinExistence type="inferred from homology"/>
<keyword evidence="2" id="KW-0479">Metal-binding</keyword>
<dbReference type="RefSeq" id="WP_201170173.1">
    <property type="nucleotide sequence ID" value="NZ_JAEPWM010000003.1"/>
</dbReference>
<dbReference type="CDD" id="cd07331">
    <property type="entry name" value="M48C_Oma1_like"/>
    <property type="match status" value="1"/>
</dbReference>
<comment type="cofactor">
    <cofactor evidence="6">
        <name>Zn(2+)</name>
        <dbReference type="ChEBI" id="CHEBI:29105"/>
    </cofactor>
    <text evidence="6">Binds 1 zinc ion per subunit.</text>
</comment>
<dbReference type="SUPFAM" id="SSF48452">
    <property type="entry name" value="TPR-like"/>
    <property type="match status" value="1"/>
</dbReference>
<dbReference type="Proteomes" id="UP000630528">
    <property type="component" value="Unassembled WGS sequence"/>
</dbReference>
<comment type="similarity">
    <text evidence="6">Belongs to the peptidase M48 family.</text>
</comment>
<evidence type="ECO:0000313" key="8">
    <source>
        <dbReference type="EMBL" id="MBK6006544.1"/>
    </source>
</evidence>
<evidence type="ECO:0000256" key="2">
    <source>
        <dbReference type="ARBA" id="ARBA00022723"/>
    </source>
</evidence>
<comment type="caution">
    <text evidence="8">The sequence shown here is derived from an EMBL/GenBank/DDBJ whole genome shotgun (WGS) entry which is preliminary data.</text>
</comment>
<keyword evidence="1 6" id="KW-0645">Protease</keyword>
<organism evidence="8 9">
    <name type="scientific">Ramlibacter ginsenosidimutans</name>
    <dbReference type="NCBI Taxonomy" id="502333"/>
    <lineage>
        <taxon>Bacteria</taxon>
        <taxon>Pseudomonadati</taxon>
        <taxon>Pseudomonadota</taxon>
        <taxon>Betaproteobacteria</taxon>
        <taxon>Burkholderiales</taxon>
        <taxon>Comamonadaceae</taxon>
        <taxon>Ramlibacter</taxon>
    </lineage>
</organism>
<keyword evidence="5 6" id="KW-0482">Metalloprotease</keyword>